<dbReference type="Proteomes" id="UP001607303">
    <property type="component" value="Unassembled WGS sequence"/>
</dbReference>
<feature type="non-terminal residue" evidence="2">
    <location>
        <position position="172"/>
    </location>
</feature>
<evidence type="ECO:0000313" key="3">
    <source>
        <dbReference type="Proteomes" id="UP001607303"/>
    </source>
</evidence>
<evidence type="ECO:0000313" key="2">
    <source>
        <dbReference type="EMBL" id="KAL2721285.1"/>
    </source>
</evidence>
<evidence type="ECO:0000256" key="1">
    <source>
        <dbReference type="SAM" id="MobiDB-lite"/>
    </source>
</evidence>
<sequence length="172" mass="18902">MKYRIDLNCNVSLFNPALLVLPIPAPLAAVAIAATTVVAVAGGNSNRNSSNNSDRNSSSNSSSSNSRSSSNSQTAKSISSISQRLTRHSALLRLTKRESFEKHERQTSELLEFSETEFKDPHNVPEQKGREEKGRDEERRESSRERARQGRNATASSWVSLRGEKTSPADKG</sequence>
<feature type="compositionally biased region" description="Basic and acidic residues" evidence="1">
    <location>
        <begin position="95"/>
        <end position="107"/>
    </location>
</feature>
<feature type="compositionally biased region" description="Basic and acidic residues" evidence="1">
    <location>
        <begin position="116"/>
        <end position="148"/>
    </location>
</feature>
<organism evidence="2 3">
    <name type="scientific">Vespula maculifrons</name>
    <name type="common">Eastern yellow jacket</name>
    <name type="synonym">Wasp</name>
    <dbReference type="NCBI Taxonomy" id="7453"/>
    <lineage>
        <taxon>Eukaryota</taxon>
        <taxon>Metazoa</taxon>
        <taxon>Ecdysozoa</taxon>
        <taxon>Arthropoda</taxon>
        <taxon>Hexapoda</taxon>
        <taxon>Insecta</taxon>
        <taxon>Pterygota</taxon>
        <taxon>Neoptera</taxon>
        <taxon>Endopterygota</taxon>
        <taxon>Hymenoptera</taxon>
        <taxon>Apocrita</taxon>
        <taxon>Aculeata</taxon>
        <taxon>Vespoidea</taxon>
        <taxon>Vespidae</taxon>
        <taxon>Vespinae</taxon>
        <taxon>Vespula</taxon>
    </lineage>
</organism>
<proteinExistence type="predicted"/>
<feature type="compositionally biased region" description="Low complexity" evidence="1">
    <location>
        <begin position="43"/>
        <end position="72"/>
    </location>
</feature>
<feature type="region of interest" description="Disordered" evidence="1">
    <location>
        <begin position="43"/>
        <end position="172"/>
    </location>
</feature>
<dbReference type="EMBL" id="JAYRBN010000116">
    <property type="protein sequence ID" value="KAL2721285.1"/>
    <property type="molecule type" value="Genomic_DNA"/>
</dbReference>
<protein>
    <submittedName>
        <fullName evidence="2">Uncharacterized protein</fullName>
    </submittedName>
</protein>
<accession>A0ABD2AN62</accession>
<keyword evidence="3" id="KW-1185">Reference proteome</keyword>
<gene>
    <name evidence="2" type="ORF">V1477_020105</name>
</gene>
<comment type="caution">
    <text evidence="2">The sequence shown here is derived from an EMBL/GenBank/DDBJ whole genome shotgun (WGS) entry which is preliminary data.</text>
</comment>
<feature type="compositionally biased region" description="Basic and acidic residues" evidence="1">
    <location>
        <begin position="162"/>
        <end position="172"/>
    </location>
</feature>
<dbReference type="AlphaFoldDB" id="A0ABD2AN62"/>
<name>A0ABD2AN62_VESMC</name>
<reference evidence="2 3" key="1">
    <citation type="journal article" date="2024" name="Ann. Entomol. Soc. Am.">
        <title>Genomic analyses of the southern and eastern yellowjacket wasps (Hymenoptera: Vespidae) reveal evolutionary signatures of social life.</title>
        <authorList>
            <person name="Catto M.A."/>
            <person name="Caine P.B."/>
            <person name="Orr S.E."/>
            <person name="Hunt B.G."/>
            <person name="Goodisman M.A.D."/>
        </authorList>
    </citation>
    <scope>NUCLEOTIDE SEQUENCE [LARGE SCALE GENOMIC DNA]</scope>
    <source>
        <strain evidence="2">232</strain>
        <tissue evidence="2">Head and thorax</tissue>
    </source>
</reference>
<feature type="compositionally biased region" description="Polar residues" evidence="1">
    <location>
        <begin position="73"/>
        <end position="84"/>
    </location>
</feature>